<evidence type="ECO:0008006" key="11">
    <source>
        <dbReference type="Google" id="ProtNLM"/>
    </source>
</evidence>
<evidence type="ECO:0000313" key="10">
    <source>
        <dbReference type="Proteomes" id="UP001353858"/>
    </source>
</evidence>
<dbReference type="PANTHER" id="PTHR13793:SF150">
    <property type="entry name" value="PHD FINGER PROTEIN 14"/>
    <property type="match status" value="1"/>
</dbReference>
<dbReference type="CDD" id="cd15674">
    <property type="entry name" value="ePHD_PHF14"/>
    <property type="match status" value="1"/>
</dbReference>
<evidence type="ECO:0000256" key="4">
    <source>
        <dbReference type="PROSITE-ProRule" id="PRU00146"/>
    </source>
</evidence>
<evidence type="ECO:0000256" key="6">
    <source>
        <dbReference type="SAM" id="MobiDB-lite"/>
    </source>
</evidence>
<dbReference type="AlphaFoldDB" id="A0AAN7Q238"/>
<evidence type="ECO:0000256" key="3">
    <source>
        <dbReference type="ARBA" id="ARBA00022833"/>
    </source>
</evidence>
<organism evidence="9 10">
    <name type="scientific">Aquatica leii</name>
    <dbReference type="NCBI Taxonomy" id="1421715"/>
    <lineage>
        <taxon>Eukaryota</taxon>
        <taxon>Metazoa</taxon>
        <taxon>Ecdysozoa</taxon>
        <taxon>Arthropoda</taxon>
        <taxon>Hexapoda</taxon>
        <taxon>Insecta</taxon>
        <taxon>Pterygota</taxon>
        <taxon>Neoptera</taxon>
        <taxon>Endopterygota</taxon>
        <taxon>Coleoptera</taxon>
        <taxon>Polyphaga</taxon>
        <taxon>Elateriformia</taxon>
        <taxon>Elateroidea</taxon>
        <taxon>Lampyridae</taxon>
        <taxon>Luciolinae</taxon>
        <taxon>Aquatica</taxon>
    </lineage>
</organism>
<evidence type="ECO:0000259" key="8">
    <source>
        <dbReference type="PROSITE" id="PS51805"/>
    </source>
</evidence>
<evidence type="ECO:0000256" key="5">
    <source>
        <dbReference type="SAM" id="Coils"/>
    </source>
</evidence>
<dbReference type="GO" id="GO:0008270">
    <property type="term" value="F:zinc ion binding"/>
    <property type="evidence" value="ECO:0007669"/>
    <property type="project" value="UniProtKB-KW"/>
</dbReference>
<dbReference type="InterPro" id="IPR034732">
    <property type="entry name" value="EPHD"/>
</dbReference>
<feature type="region of interest" description="Disordered" evidence="6">
    <location>
        <begin position="23"/>
        <end position="99"/>
    </location>
</feature>
<gene>
    <name evidence="9" type="ORF">RN001_006001</name>
</gene>
<keyword evidence="1" id="KW-0479">Metal-binding</keyword>
<evidence type="ECO:0000256" key="2">
    <source>
        <dbReference type="ARBA" id="ARBA00022771"/>
    </source>
</evidence>
<dbReference type="InterPro" id="IPR001965">
    <property type="entry name" value="Znf_PHD"/>
</dbReference>
<keyword evidence="5" id="KW-0175">Coiled coil</keyword>
<feature type="compositionally biased region" description="Basic and acidic residues" evidence="6">
    <location>
        <begin position="691"/>
        <end position="709"/>
    </location>
</feature>
<dbReference type="Proteomes" id="UP001353858">
    <property type="component" value="Unassembled WGS sequence"/>
</dbReference>
<feature type="coiled-coil region" evidence="5">
    <location>
        <begin position="442"/>
        <end position="479"/>
    </location>
</feature>
<dbReference type="EMBL" id="JARPUR010000002">
    <property type="protein sequence ID" value="KAK4882682.1"/>
    <property type="molecule type" value="Genomic_DNA"/>
</dbReference>
<dbReference type="InterPro" id="IPR011011">
    <property type="entry name" value="Znf_FYVE_PHD"/>
</dbReference>
<feature type="compositionally biased region" description="Polar residues" evidence="6">
    <location>
        <begin position="670"/>
        <end position="690"/>
    </location>
</feature>
<reference evidence="10" key="1">
    <citation type="submission" date="2023-01" db="EMBL/GenBank/DDBJ databases">
        <title>Key to firefly adult light organ development and bioluminescence: homeobox transcription factors regulate luciferase expression and transportation to peroxisome.</title>
        <authorList>
            <person name="Fu X."/>
        </authorList>
    </citation>
    <scope>NUCLEOTIDE SEQUENCE [LARGE SCALE GENOMIC DNA]</scope>
</reference>
<protein>
    <recommendedName>
        <fullName evidence="11">PHD finger protein 14</fullName>
    </recommendedName>
</protein>
<keyword evidence="2 4" id="KW-0863">Zinc-finger</keyword>
<feature type="domain" description="PHD-type" evidence="7">
    <location>
        <begin position="570"/>
        <end position="624"/>
    </location>
</feature>
<evidence type="ECO:0000313" key="9">
    <source>
        <dbReference type="EMBL" id="KAK4882682.1"/>
    </source>
</evidence>
<dbReference type="Pfam" id="PF13832">
    <property type="entry name" value="zf-HC5HC2H_2"/>
    <property type="match status" value="1"/>
</dbReference>
<keyword evidence="3" id="KW-0862">Zinc</keyword>
<dbReference type="PROSITE" id="PS51805">
    <property type="entry name" value="EPHD"/>
    <property type="match status" value="1"/>
</dbReference>
<dbReference type="Pfam" id="PF00628">
    <property type="entry name" value="PHD"/>
    <property type="match status" value="3"/>
</dbReference>
<dbReference type="GO" id="GO:0006357">
    <property type="term" value="P:regulation of transcription by RNA polymerase II"/>
    <property type="evidence" value="ECO:0007669"/>
    <property type="project" value="TreeGrafter"/>
</dbReference>
<feature type="domain" description="PHD-type" evidence="8">
    <location>
        <begin position="193"/>
        <end position="311"/>
    </location>
</feature>
<feature type="compositionally biased region" description="Basic residues" evidence="6">
    <location>
        <begin position="726"/>
        <end position="738"/>
    </location>
</feature>
<feature type="compositionally biased region" description="Basic residues" evidence="6">
    <location>
        <begin position="748"/>
        <end position="757"/>
    </location>
</feature>
<dbReference type="InterPro" id="IPR019786">
    <property type="entry name" value="Zinc_finger_PHD-type_CS"/>
</dbReference>
<evidence type="ECO:0000256" key="1">
    <source>
        <dbReference type="ARBA" id="ARBA00022723"/>
    </source>
</evidence>
<accession>A0AAN7Q238</accession>
<dbReference type="InterPro" id="IPR013083">
    <property type="entry name" value="Znf_RING/FYVE/PHD"/>
</dbReference>
<dbReference type="CDD" id="cd15563">
    <property type="entry name" value="PHD3_PHF14"/>
    <property type="match status" value="1"/>
</dbReference>
<dbReference type="SMART" id="SM00249">
    <property type="entry name" value="PHD"/>
    <property type="match status" value="4"/>
</dbReference>
<feature type="compositionally biased region" description="Acidic residues" evidence="6">
    <location>
        <begin position="79"/>
        <end position="92"/>
    </location>
</feature>
<dbReference type="Gene3D" id="3.30.40.10">
    <property type="entry name" value="Zinc/RING finger domain, C3HC4 (zinc finger)"/>
    <property type="match status" value="3"/>
</dbReference>
<feature type="region of interest" description="Disordered" evidence="6">
    <location>
        <begin position="663"/>
        <end position="769"/>
    </location>
</feature>
<dbReference type="PANTHER" id="PTHR13793">
    <property type="entry name" value="PHD FINGER PROTEINS"/>
    <property type="match status" value="1"/>
</dbReference>
<sequence length="888" mass="100116">MTSFLEKAEEVDFIIKTAIERDPKKRRVKPVDTQASILDFDLEESSDDSDFRIEDHPHNSDDDDSLSLDSNAPEKVSSEEDDDVSDESDDIDDLKGLNVPGDELSVADVISQAKKNADNKLKFDTADSQLLICCGCLGDQSDGVNELIECDSCGITVHEACYGVSDTGSTASTDSLSPTAPWFCEACKAGVTKPTCELCPNSGGIFKETDVGKWVHLVCALYVPGVAFGEVDRLSSVTLFEMPYNKWGAKVCSLCQDERFARTGVCIGCDAGMCKTYFHVTCAQREGFLSEAHSEEVDQADPFYAHCKLHSDKTLVKKRKRNYLALQLRAHYRRIELDDAEKMAAPDQVRIQRKLEKQKLHYLSLKSQKQPPWVPTQKMPRLLTTSASACRKLLRKAELMGIDTAALEIQEAQVAALVDIRKKWHIPPAFSVEFIAYYLDRNDRLKTMKDALEKLLENNNNLLEEQQSCRLKYDQLMKESGDELKLTTTIKEKVHKLHSAILSACPTKNLPNMDELGKPVNRQPQPMMVPTAAALKMGVGFPLNSISIGRNDSNRVLSSQARQSQDNLLLNECGICRQRRDQHLLAKCDTCHLYYHLDCLNPPLTRLPKKSKLYGWQCSECDKTSDSEVEQVKAPRRSRSRYSRESKFEKEMFTPKVIIKPVERDPSHPEVTSNVTIHMKNYTSPNQTIDSYRKDDSPAKVEEDNRNGYDELNSTIEGETMIISRSSKKRRREKHRSRYSPDALRSSKEHKRKRKKKCLDIENPKPHPRITIKIRPIPLPAGETTSSSNPQCFYVPNENDDRIPPHPIIRRASISHVVNTPISTPTKKSGSLCDVCSVEGNTTNLVSCDDCQKCYHFTCLDPPLKKSPKKRGYSWHCADCDPTASESN</sequence>
<dbReference type="CDD" id="cd15562">
    <property type="entry name" value="PHD2_PHF14"/>
    <property type="match status" value="1"/>
</dbReference>
<dbReference type="SUPFAM" id="SSF57903">
    <property type="entry name" value="FYVE/PHD zinc finger"/>
    <property type="match status" value="3"/>
</dbReference>
<name>A0AAN7Q238_9COLE</name>
<proteinExistence type="predicted"/>
<dbReference type="PROSITE" id="PS01359">
    <property type="entry name" value="ZF_PHD_1"/>
    <property type="match status" value="2"/>
</dbReference>
<dbReference type="Gene3D" id="2.30.30.1150">
    <property type="match status" value="1"/>
</dbReference>
<evidence type="ECO:0000259" key="7">
    <source>
        <dbReference type="PROSITE" id="PS50016"/>
    </source>
</evidence>
<feature type="domain" description="PHD-type" evidence="7">
    <location>
        <begin position="830"/>
        <end position="883"/>
    </location>
</feature>
<comment type="caution">
    <text evidence="9">The sequence shown here is derived from an EMBL/GenBank/DDBJ whole genome shotgun (WGS) entry which is preliminary data.</text>
</comment>
<feature type="compositionally biased region" description="Basic and acidic residues" evidence="6">
    <location>
        <begin position="49"/>
        <end position="60"/>
    </location>
</feature>
<keyword evidence="10" id="KW-1185">Reference proteome</keyword>
<feature type="domain" description="PHD-type" evidence="7">
    <location>
        <begin position="130"/>
        <end position="190"/>
    </location>
</feature>
<dbReference type="InterPro" id="IPR050701">
    <property type="entry name" value="Histone_Mod_Regulator"/>
</dbReference>
<dbReference type="InterPro" id="IPR019787">
    <property type="entry name" value="Znf_PHD-finger"/>
</dbReference>
<dbReference type="PROSITE" id="PS50016">
    <property type="entry name" value="ZF_PHD_2"/>
    <property type="match status" value="3"/>
</dbReference>
<dbReference type="CDD" id="cd15561">
    <property type="entry name" value="PHD1_PHF14"/>
    <property type="match status" value="1"/>
</dbReference>